<dbReference type="InterPro" id="IPR029055">
    <property type="entry name" value="Ntn_hydrolases_N"/>
</dbReference>
<organism evidence="1 2">
    <name type="scientific">Profundicola chukchiensis</name>
    <dbReference type="NCBI Taxonomy" id="2961959"/>
    <lineage>
        <taxon>Bacteria</taxon>
        <taxon>Pseudomonadati</taxon>
        <taxon>Bacteroidota</taxon>
        <taxon>Flavobacteriia</taxon>
        <taxon>Flavobacteriales</taxon>
        <taxon>Weeksellaceae</taxon>
        <taxon>Profundicola</taxon>
    </lineage>
</organism>
<evidence type="ECO:0000313" key="2">
    <source>
        <dbReference type="Proteomes" id="UP001152599"/>
    </source>
</evidence>
<dbReference type="EMBL" id="JANCMU010000002">
    <property type="protein sequence ID" value="MDG4945741.1"/>
    <property type="molecule type" value="Genomic_DNA"/>
</dbReference>
<sequence length="243" mass="27484">MSLIITTYAPEGIILAGDSRLTLNWNQENNGINNNYSITASDSNNKVFQIKEKFGLATFGAADINGIPISGYINQFIEEKIKTDTEIDEIPQSLHEFFGDYLAKPETCFYLCGYKLENGISVPHIYFIDIHHSITTRLNYSGGQIQYGANWGGETEVMTRLLNDIKIHNGEEWTDVNATNIPFNFFTLQDAIDFSIYAVRTTIETFKFQQRIKTVGGPIDILAIKPNEVQWIRKKELSATNPI</sequence>
<evidence type="ECO:0000313" key="1">
    <source>
        <dbReference type="EMBL" id="MDG4945741.1"/>
    </source>
</evidence>
<gene>
    <name evidence="1" type="ORF">NMK71_04885</name>
</gene>
<keyword evidence="2" id="KW-1185">Reference proteome</keyword>
<name>A0A9X4MVM9_9FLAO</name>
<dbReference type="Proteomes" id="UP001152599">
    <property type="component" value="Unassembled WGS sequence"/>
</dbReference>
<dbReference type="AlphaFoldDB" id="A0A9X4MVM9"/>
<dbReference type="Gene3D" id="3.60.20.10">
    <property type="entry name" value="Glutamine Phosphoribosylpyrophosphate, subunit 1, domain 1"/>
    <property type="match status" value="1"/>
</dbReference>
<accession>A0A9X4MVM9</accession>
<reference evidence="1" key="1">
    <citation type="submission" date="2022-07" db="EMBL/GenBank/DDBJ databases">
        <title>Description and genome-wide analysis of Profundicola chukchiensis gen. nov., sp. nov., marine bacteria isolated from bottom sediments of the Chukchi Sea.</title>
        <authorList>
            <person name="Romanenko L."/>
            <person name="Otstavnykh N."/>
            <person name="Kurilenko V."/>
            <person name="Eremeev V."/>
            <person name="Velansky P."/>
            <person name="Mikhailov V."/>
            <person name="Isaeva M."/>
        </authorList>
    </citation>
    <scope>NUCLEOTIDE SEQUENCE</scope>
    <source>
        <strain evidence="1">KMM 9713</strain>
    </source>
</reference>
<comment type="caution">
    <text evidence="1">The sequence shown here is derived from an EMBL/GenBank/DDBJ whole genome shotgun (WGS) entry which is preliminary data.</text>
</comment>
<evidence type="ECO:0008006" key="3">
    <source>
        <dbReference type="Google" id="ProtNLM"/>
    </source>
</evidence>
<proteinExistence type="predicted"/>
<dbReference type="RefSeq" id="WP_304420306.1">
    <property type="nucleotide sequence ID" value="NZ_JANCMU010000002.1"/>
</dbReference>
<protein>
    <recommendedName>
        <fullName evidence="3">20S proteasome, alpha and beta subunits</fullName>
    </recommendedName>
</protein>